<feature type="signal peptide" evidence="1">
    <location>
        <begin position="1"/>
        <end position="20"/>
    </location>
</feature>
<keyword evidence="1" id="KW-0732">Signal</keyword>
<evidence type="ECO:0008006" key="4">
    <source>
        <dbReference type="Google" id="ProtNLM"/>
    </source>
</evidence>
<organism evidence="2 3">
    <name type="scientific">Geomesophilobacter sediminis</name>
    <dbReference type="NCBI Taxonomy" id="2798584"/>
    <lineage>
        <taxon>Bacteria</taxon>
        <taxon>Pseudomonadati</taxon>
        <taxon>Thermodesulfobacteriota</taxon>
        <taxon>Desulfuromonadia</taxon>
        <taxon>Geobacterales</taxon>
        <taxon>Geobacteraceae</taxon>
        <taxon>Geomesophilobacter</taxon>
    </lineage>
</organism>
<protein>
    <recommendedName>
        <fullName evidence="4">Porin</fullName>
    </recommendedName>
</protein>
<evidence type="ECO:0000256" key="1">
    <source>
        <dbReference type="SAM" id="SignalP"/>
    </source>
</evidence>
<dbReference type="RefSeq" id="WP_199384675.1">
    <property type="nucleotide sequence ID" value="NZ_JAEMHM010000010.1"/>
</dbReference>
<sequence>MKKALGFIAASLCVAAPAMADSTQPNTDFNPSGDVSPGVYGKMSYPVTSKFKLSIGGYVKLDYAYNTENFGATGIISPGSGAAPSAKLGNNVTDQSVFGVNQSRIWFKADGPTLLGAKTTGYLEGDFYGGSAAATESPIFRMRHAYGAADWTNTQVLFGQYWDMFAPMIANTQDFRCGSPYGAPNSPRIPQIRMTQRYNLDSDQQVKLVVGIQDPAQTGDNNTATGGYGPNANYALQAFYSNKTLGTAPGYFGQAMNPLTVGLFGLYGSEKSPGDNGKALDTYGYGAYAFVPVIGSKNGINGRAMTMSLEAQTYIAANQAFNGSTEANVLGKPAGTIGSNGPLGTATTETQTPAKNWAATAQIIFYPTQNLGLTGGWGRRSALSQDDYKANGAVYQRYTQEAYANAAYDFNAAIRVAAEYQNFHTVYGNAATATKRAEGTDNTYRLAAYYFF</sequence>
<evidence type="ECO:0000313" key="3">
    <source>
        <dbReference type="Proteomes" id="UP000636888"/>
    </source>
</evidence>
<dbReference type="EMBL" id="JAEMHM010000010">
    <property type="protein sequence ID" value="MBJ6725786.1"/>
    <property type="molecule type" value="Genomic_DNA"/>
</dbReference>
<feature type="chain" id="PRO_5035267696" description="Porin" evidence="1">
    <location>
        <begin position="21"/>
        <end position="452"/>
    </location>
</feature>
<dbReference type="AlphaFoldDB" id="A0A8J7J8A2"/>
<evidence type="ECO:0000313" key="2">
    <source>
        <dbReference type="EMBL" id="MBJ6725786.1"/>
    </source>
</evidence>
<reference evidence="2" key="1">
    <citation type="submission" date="2020-12" db="EMBL/GenBank/DDBJ databases">
        <title>Geomonas sp. Red875, isolated from river sediment.</title>
        <authorList>
            <person name="Xu Z."/>
            <person name="Zhang Z."/>
            <person name="Masuda Y."/>
            <person name="Itoh H."/>
            <person name="Senoo K."/>
        </authorList>
    </citation>
    <scope>NUCLEOTIDE SEQUENCE</scope>
    <source>
        <strain evidence="2">Red875</strain>
    </source>
</reference>
<name>A0A8J7J8A2_9BACT</name>
<gene>
    <name evidence="2" type="ORF">JFN93_13785</name>
</gene>
<proteinExistence type="predicted"/>
<accession>A0A8J7J8A2</accession>
<comment type="caution">
    <text evidence="2">The sequence shown here is derived from an EMBL/GenBank/DDBJ whole genome shotgun (WGS) entry which is preliminary data.</text>
</comment>
<keyword evidence="3" id="KW-1185">Reference proteome</keyword>
<dbReference type="SUPFAM" id="SSF56935">
    <property type="entry name" value="Porins"/>
    <property type="match status" value="1"/>
</dbReference>
<dbReference type="Proteomes" id="UP000636888">
    <property type="component" value="Unassembled WGS sequence"/>
</dbReference>